<evidence type="ECO:0000256" key="4">
    <source>
        <dbReference type="ARBA" id="ARBA00022496"/>
    </source>
</evidence>
<dbReference type="PANTHER" id="PTHR32552">
    <property type="entry name" value="FERRICHROME IRON RECEPTOR-RELATED"/>
    <property type="match status" value="1"/>
</dbReference>
<comment type="subcellular location">
    <subcellularLocation>
        <location evidence="1">Cell outer membrane</location>
        <topology evidence="1">Multi-pass membrane protein</topology>
    </subcellularLocation>
</comment>
<keyword evidence="6" id="KW-0732">Signal</keyword>
<dbReference type="InterPro" id="IPR037066">
    <property type="entry name" value="Plug_dom_sf"/>
</dbReference>
<dbReference type="PANTHER" id="PTHR32552:SF68">
    <property type="entry name" value="FERRICHROME OUTER MEMBRANE TRANSPORTER_PHAGE RECEPTOR"/>
    <property type="match status" value="1"/>
</dbReference>
<evidence type="ECO:0000256" key="7">
    <source>
        <dbReference type="ARBA" id="ARBA00023004"/>
    </source>
</evidence>
<keyword evidence="8" id="KW-0406">Ion transport</keyword>
<evidence type="ECO:0000256" key="10">
    <source>
        <dbReference type="ARBA" id="ARBA00023237"/>
    </source>
</evidence>
<comment type="caution">
    <text evidence="11">The sequence shown here is derived from an EMBL/GenBank/DDBJ whole genome shotgun (WGS) entry which is preliminary data.</text>
</comment>
<dbReference type="Gene3D" id="2.40.170.20">
    <property type="entry name" value="TonB-dependent receptor, beta-barrel domain"/>
    <property type="match status" value="1"/>
</dbReference>
<dbReference type="AlphaFoldDB" id="A0A934RUF8"/>
<evidence type="ECO:0000313" key="12">
    <source>
        <dbReference type="Proteomes" id="UP000617628"/>
    </source>
</evidence>
<sequence length="685" mass="77105">MVTRAFIEDTMAYGGQPLPFGGGANREATSWLGTIDGKGVRGFDTREYLRNGFLRYSDNGSATIDRIEVIKGPTSVLDGVTSPGGVINVITKKPIPNYDFTRLNFVFGSPFDRIVANFDFNKRLTPNRAEGLKATLRLVGGYEESGYLTEHRNRRLENVMPSLLLEFTPHTLLGIQHEHYKVNGERGNDIRALRTTVTEEHPSGLDGEVPIHFAYGVPQNMSWDGPDINTPEVAKDTLISFQHQFSDDVVFNIDYNSHSRVSNWGPVTFTGSVVEIDEAPYWQQSWRETERDQSVTGLRINLASKLSLKQSEHRFVFGFLGQEDINNWQSQNYLNEEGEIIQQRFSLFDPNPALFAPIPSRLELSPNKRDDTFTQSLYLNHHAKWLDGALITLWGVYDTRLDSETERVNRGEGFAIAPNSEYQSHKTMPQAGIIYSPIQDLGIYINYSQSMQGNAGRFDGWGNSFPETPGEIREIGSKFTLADGKVSGTVSLFEIKETNRVVFDWFAPNRENPTADPNLRRGANVSFGALESQGIDADIHLTPNKNINAVFSYGYKDIEITSDPDISRIGQSTDSYKHKVSLFGKHIWSDGALGGLSANAGLIWKSKRQREADRFGAPSYAKDQYKLQAGFNYSFSFGEINYKLGFTAKNVGKLSKRYYGYVPGTREPYYFDSPSEYLLSFDLEY</sequence>
<evidence type="ECO:0000256" key="3">
    <source>
        <dbReference type="ARBA" id="ARBA00022452"/>
    </source>
</evidence>
<keyword evidence="7" id="KW-0408">Iron</keyword>
<reference evidence="11" key="1">
    <citation type="submission" date="2021-01" db="EMBL/GenBank/DDBJ databases">
        <title>Modified the classification status of verrucomicrobia.</title>
        <authorList>
            <person name="Feng X."/>
        </authorList>
    </citation>
    <scope>NUCLEOTIDE SEQUENCE</scope>
    <source>
        <strain evidence="11">KCTC 13126</strain>
    </source>
</reference>
<evidence type="ECO:0000313" key="11">
    <source>
        <dbReference type="EMBL" id="MBK1875625.1"/>
    </source>
</evidence>
<dbReference type="SUPFAM" id="SSF56935">
    <property type="entry name" value="Porins"/>
    <property type="match status" value="1"/>
</dbReference>
<evidence type="ECO:0000256" key="9">
    <source>
        <dbReference type="ARBA" id="ARBA00023136"/>
    </source>
</evidence>
<organism evidence="11 12">
    <name type="scientific">Pelagicoccus mobilis</name>
    <dbReference type="NCBI Taxonomy" id="415221"/>
    <lineage>
        <taxon>Bacteria</taxon>
        <taxon>Pseudomonadati</taxon>
        <taxon>Verrucomicrobiota</taxon>
        <taxon>Opitutia</taxon>
        <taxon>Puniceicoccales</taxon>
        <taxon>Pelagicoccaceae</taxon>
        <taxon>Pelagicoccus</taxon>
    </lineage>
</organism>
<keyword evidence="5" id="KW-0812">Transmembrane</keyword>
<dbReference type="Gene3D" id="2.170.130.10">
    <property type="entry name" value="TonB-dependent receptor, plug domain"/>
    <property type="match status" value="1"/>
</dbReference>
<evidence type="ECO:0000256" key="6">
    <source>
        <dbReference type="ARBA" id="ARBA00022729"/>
    </source>
</evidence>
<name>A0A934RUF8_9BACT</name>
<accession>A0A934RUF8</accession>
<dbReference type="GO" id="GO:0015344">
    <property type="term" value="F:siderophore uptake transmembrane transporter activity"/>
    <property type="evidence" value="ECO:0007669"/>
    <property type="project" value="TreeGrafter"/>
</dbReference>
<keyword evidence="4" id="KW-0410">Iron transport</keyword>
<evidence type="ECO:0000256" key="2">
    <source>
        <dbReference type="ARBA" id="ARBA00022448"/>
    </source>
</evidence>
<keyword evidence="3" id="KW-1134">Transmembrane beta strand</keyword>
<keyword evidence="2" id="KW-0813">Transport</keyword>
<keyword evidence="10" id="KW-0998">Cell outer membrane</keyword>
<dbReference type="InterPro" id="IPR039426">
    <property type="entry name" value="TonB-dep_rcpt-like"/>
</dbReference>
<dbReference type="Proteomes" id="UP000617628">
    <property type="component" value="Unassembled WGS sequence"/>
</dbReference>
<proteinExistence type="predicted"/>
<keyword evidence="9" id="KW-0472">Membrane</keyword>
<evidence type="ECO:0000256" key="5">
    <source>
        <dbReference type="ARBA" id="ARBA00022692"/>
    </source>
</evidence>
<keyword evidence="12" id="KW-1185">Reference proteome</keyword>
<evidence type="ECO:0000256" key="8">
    <source>
        <dbReference type="ARBA" id="ARBA00023065"/>
    </source>
</evidence>
<dbReference type="EMBL" id="JAENIL010000003">
    <property type="protein sequence ID" value="MBK1875625.1"/>
    <property type="molecule type" value="Genomic_DNA"/>
</dbReference>
<keyword evidence="11" id="KW-0675">Receptor</keyword>
<dbReference type="GO" id="GO:0009279">
    <property type="term" value="C:cell outer membrane"/>
    <property type="evidence" value="ECO:0007669"/>
    <property type="project" value="UniProtKB-SubCell"/>
</dbReference>
<dbReference type="InterPro" id="IPR036942">
    <property type="entry name" value="Beta-barrel_TonB_sf"/>
</dbReference>
<evidence type="ECO:0000256" key="1">
    <source>
        <dbReference type="ARBA" id="ARBA00004571"/>
    </source>
</evidence>
<protein>
    <submittedName>
        <fullName evidence="11">TonB-dependent receptor</fullName>
    </submittedName>
</protein>
<gene>
    <name evidence="11" type="ORF">JIN87_02035</name>
</gene>